<dbReference type="CDD" id="cd18617">
    <property type="entry name" value="GH43_XynB-like"/>
    <property type="match status" value="1"/>
</dbReference>
<evidence type="ECO:0000259" key="7">
    <source>
        <dbReference type="Pfam" id="PF17851"/>
    </source>
</evidence>
<feature type="active site" description="Proton acceptor" evidence="4">
    <location>
        <position position="12"/>
    </location>
</feature>
<dbReference type="SUPFAM" id="SSF75005">
    <property type="entry name" value="Arabinanase/levansucrase/invertase"/>
    <property type="match status" value="1"/>
</dbReference>
<dbReference type="KEGG" id="scw:TU94_03450"/>
<dbReference type="OrthoDB" id="9801455at2"/>
<dbReference type="STRING" id="477245.TU94_03450"/>
<reference evidence="8 9" key="1">
    <citation type="submission" date="2015-02" db="EMBL/GenBank/DDBJ databases">
        <title>Genome sequence of thermotolerant Streptomyces cyaneogriseus subsp. Noncyanogenus NMWT1, the producer of nematocidal antibiotics nemadectin.</title>
        <authorList>
            <person name="Wang H."/>
            <person name="Li C."/>
            <person name="Xiang W."/>
            <person name="Wang X."/>
        </authorList>
    </citation>
    <scope>NUCLEOTIDE SEQUENCE [LARGE SCALE GENOMIC DNA]</scope>
    <source>
        <strain evidence="8 9">NMWT 1</strain>
    </source>
</reference>
<evidence type="ECO:0000313" key="8">
    <source>
        <dbReference type="EMBL" id="AJP00691.1"/>
    </source>
</evidence>
<dbReference type="InterPro" id="IPR023296">
    <property type="entry name" value="Glyco_hydro_beta-prop_sf"/>
</dbReference>
<dbReference type="Proteomes" id="UP000032234">
    <property type="component" value="Chromosome"/>
</dbReference>
<dbReference type="Pfam" id="PF17851">
    <property type="entry name" value="GH43_C2"/>
    <property type="match status" value="1"/>
</dbReference>
<dbReference type="Gene3D" id="2.60.120.200">
    <property type="match status" value="1"/>
</dbReference>
<feature type="domain" description="Beta-xylosidase C-terminal Concanavalin A-like" evidence="7">
    <location>
        <begin position="300"/>
        <end position="473"/>
    </location>
</feature>
<name>A0A0C5G9D6_9ACTN</name>
<gene>
    <name evidence="8" type="ORF">TU94_03450</name>
</gene>
<dbReference type="InterPro" id="IPR041542">
    <property type="entry name" value="GH43_C2"/>
</dbReference>
<evidence type="ECO:0000256" key="4">
    <source>
        <dbReference type="PIRSR" id="PIRSR606710-1"/>
    </source>
</evidence>
<evidence type="ECO:0000256" key="6">
    <source>
        <dbReference type="RuleBase" id="RU361187"/>
    </source>
</evidence>
<dbReference type="SUPFAM" id="SSF49899">
    <property type="entry name" value="Concanavalin A-like lectins/glucanases"/>
    <property type="match status" value="1"/>
</dbReference>
<dbReference type="Gene3D" id="2.115.10.20">
    <property type="entry name" value="Glycosyl hydrolase domain, family 43"/>
    <property type="match status" value="1"/>
</dbReference>
<dbReference type="PATRIC" id="fig|477245.3.peg.764"/>
<evidence type="ECO:0000256" key="3">
    <source>
        <dbReference type="ARBA" id="ARBA00023295"/>
    </source>
</evidence>
<evidence type="ECO:0000256" key="1">
    <source>
        <dbReference type="ARBA" id="ARBA00009865"/>
    </source>
</evidence>
<proteinExistence type="inferred from homology"/>
<dbReference type="HOGENOM" id="CLU_016508_2_0_11"/>
<dbReference type="RefSeq" id="WP_044379117.1">
    <property type="nucleotide sequence ID" value="NZ_CP010849.1"/>
</dbReference>
<dbReference type="AlphaFoldDB" id="A0A0C5G9D6"/>
<keyword evidence="2 6" id="KW-0378">Hydrolase</keyword>
<dbReference type="PANTHER" id="PTHR42812">
    <property type="entry name" value="BETA-XYLOSIDASE"/>
    <property type="match status" value="1"/>
</dbReference>
<dbReference type="InterPro" id="IPR013320">
    <property type="entry name" value="ConA-like_dom_sf"/>
</dbReference>
<dbReference type="EMBL" id="CP010849">
    <property type="protein sequence ID" value="AJP00691.1"/>
    <property type="molecule type" value="Genomic_DNA"/>
</dbReference>
<dbReference type="GO" id="GO:0005975">
    <property type="term" value="P:carbohydrate metabolic process"/>
    <property type="evidence" value="ECO:0007669"/>
    <property type="project" value="InterPro"/>
</dbReference>
<protein>
    <submittedName>
        <fullName evidence="8">Beta-xylosidase</fullName>
    </submittedName>
</protein>
<keyword evidence="9" id="KW-1185">Reference proteome</keyword>
<keyword evidence="3 6" id="KW-0326">Glycosidase</keyword>
<evidence type="ECO:0000256" key="2">
    <source>
        <dbReference type="ARBA" id="ARBA00022801"/>
    </source>
</evidence>
<organism evidence="8 9">
    <name type="scientific">Streptomyces cyaneogriseus subsp. noncyanogenus</name>
    <dbReference type="NCBI Taxonomy" id="477245"/>
    <lineage>
        <taxon>Bacteria</taxon>
        <taxon>Bacillati</taxon>
        <taxon>Actinomycetota</taxon>
        <taxon>Actinomycetes</taxon>
        <taxon>Kitasatosporales</taxon>
        <taxon>Streptomycetaceae</taxon>
        <taxon>Streptomyces</taxon>
    </lineage>
</organism>
<dbReference type="InterPro" id="IPR051795">
    <property type="entry name" value="Glycosyl_Hydrlase_43"/>
</dbReference>
<sequence length="497" mass="54041">MTTPVISGFHPDPSICRVDDTYYLVNSSFEYAPGVPIHRSTDLLTWTLIGNILSRPGQLPPQAGTASSGLYAPTLRHHDGRFWMVTTNVSEMRRGHLIVSAEKPEGPWTDPVHVAGTLGIDPDLAWDEAGVCHLTWASFQPGLRGIACVPIDPVTGAMLAEPRLLWNGTGLAAPEGPHLYRREGWWYLLLAEGGTERGHTVTVARARSLDGPFEAAPHNPVLTHRSTDHPVQNTGHADLVELADGSWAMVYLGVRPRGRTPKFHVNGRETFLAGVDWVDGWPVVDEQRFPVPGRDHSFTDRFTRPGLDPRWVAPGTFPTAFTRWEGPGRLVLGRSPQTPQTPALLLTRARDTEWTAQARLDTSSGTGRFLLRIDSAHWYGLTADADGVEATVAIGPAVSRVARVPRPAGRTVTLRITVHDAERTGGHGEPDAPDLVELAVVDDDGTCEVLGTFDGRYLSTEVAGGFTGRMLGVEPVDGEVTLEEVSYTTRGGRDTPN</sequence>
<dbReference type="GO" id="GO:0004553">
    <property type="term" value="F:hydrolase activity, hydrolyzing O-glycosyl compounds"/>
    <property type="evidence" value="ECO:0007669"/>
    <property type="project" value="InterPro"/>
</dbReference>
<dbReference type="Pfam" id="PF04616">
    <property type="entry name" value="Glyco_hydro_43"/>
    <property type="match status" value="1"/>
</dbReference>
<evidence type="ECO:0000313" key="9">
    <source>
        <dbReference type="Proteomes" id="UP000032234"/>
    </source>
</evidence>
<evidence type="ECO:0000256" key="5">
    <source>
        <dbReference type="PIRSR" id="PIRSR606710-2"/>
    </source>
</evidence>
<feature type="site" description="Important for catalytic activity, responsible for pKa modulation of the active site Glu and correct orientation of both the proton donor and substrate" evidence="5">
    <location>
        <position position="121"/>
    </location>
</feature>
<feature type="active site" description="Proton donor" evidence="4">
    <location>
        <position position="175"/>
    </location>
</feature>
<dbReference type="PANTHER" id="PTHR42812:SF12">
    <property type="entry name" value="BETA-XYLOSIDASE-RELATED"/>
    <property type="match status" value="1"/>
</dbReference>
<dbReference type="InterPro" id="IPR006710">
    <property type="entry name" value="Glyco_hydro_43"/>
</dbReference>
<accession>A0A0C5G9D6</accession>
<comment type="similarity">
    <text evidence="1 6">Belongs to the glycosyl hydrolase 43 family.</text>
</comment>